<evidence type="ECO:0000313" key="2">
    <source>
        <dbReference type="EMBL" id="OBZ66422.1"/>
    </source>
</evidence>
<sequence length="217" mass="25186">MYEEHPSSDPADEGEEHTQQPLRRTSKRLQRNDEEELDYGAVSKRYKMEMSQSQYEMSYSRQTTPAVHYSPEVRPGNIDGTNSHTSNPHMPDRRNNSPYSHVMGMQVAPAPTHDGHGHALFKLLGQDMDAYVDSHMDAYEQARKKWSECSMDEWTTGADELAGKFTKMLDFVKDHMTSKLTLYASFITKYQHIVRFFLIEKIRSNKLEKAWSERGEM</sequence>
<accession>A0A1C7LNT7</accession>
<dbReference type="OrthoDB" id="3261714at2759"/>
<keyword evidence="3" id="KW-1185">Reference proteome</keyword>
<evidence type="ECO:0000313" key="3">
    <source>
        <dbReference type="Proteomes" id="UP000092993"/>
    </source>
</evidence>
<name>A0A1C7LNT7_GRIFR</name>
<comment type="caution">
    <text evidence="2">The sequence shown here is derived from an EMBL/GenBank/DDBJ whole genome shotgun (WGS) entry which is preliminary data.</text>
</comment>
<reference evidence="2 3" key="1">
    <citation type="submission" date="2016-03" db="EMBL/GenBank/DDBJ databases">
        <title>Whole genome sequencing of Grifola frondosa 9006-11.</title>
        <authorList>
            <person name="Min B."/>
            <person name="Park H."/>
            <person name="Kim J.-G."/>
            <person name="Cho H."/>
            <person name="Oh Y.-L."/>
            <person name="Kong W.-S."/>
            <person name="Choi I.-G."/>
        </authorList>
    </citation>
    <scope>NUCLEOTIDE SEQUENCE [LARGE SCALE GENOMIC DNA]</scope>
    <source>
        <strain evidence="2 3">9006-11</strain>
    </source>
</reference>
<feature type="compositionally biased region" description="Polar residues" evidence="1">
    <location>
        <begin position="79"/>
        <end position="88"/>
    </location>
</feature>
<proteinExistence type="predicted"/>
<feature type="region of interest" description="Disordered" evidence="1">
    <location>
        <begin position="61"/>
        <end position="92"/>
    </location>
</feature>
<feature type="region of interest" description="Disordered" evidence="1">
    <location>
        <begin position="1"/>
        <end position="41"/>
    </location>
</feature>
<dbReference type="AlphaFoldDB" id="A0A1C7LNT7"/>
<organism evidence="2 3">
    <name type="scientific">Grifola frondosa</name>
    <name type="common">Maitake</name>
    <name type="synonym">Polyporus frondosus</name>
    <dbReference type="NCBI Taxonomy" id="5627"/>
    <lineage>
        <taxon>Eukaryota</taxon>
        <taxon>Fungi</taxon>
        <taxon>Dikarya</taxon>
        <taxon>Basidiomycota</taxon>
        <taxon>Agaricomycotina</taxon>
        <taxon>Agaricomycetes</taxon>
        <taxon>Polyporales</taxon>
        <taxon>Grifolaceae</taxon>
        <taxon>Grifola</taxon>
    </lineage>
</organism>
<gene>
    <name evidence="2" type="ORF">A0H81_13695</name>
</gene>
<dbReference type="EMBL" id="LUGG01000031">
    <property type="protein sequence ID" value="OBZ66422.1"/>
    <property type="molecule type" value="Genomic_DNA"/>
</dbReference>
<protein>
    <submittedName>
        <fullName evidence="2">Uncharacterized protein</fullName>
    </submittedName>
</protein>
<dbReference type="Proteomes" id="UP000092993">
    <property type="component" value="Unassembled WGS sequence"/>
</dbReference>
<evidence type="ECO:0000256" key="1">
    <source>
        <dbReference type="SAM" id="MobiDB-lite"/>
    </source>
</evidence>